<reference evidence="2" key="1">
    <citation type="submission" date="2022-11" db="EMBL/GenBank/DDBJ databases">
        <title>Salinimicrobium profundisediminis sp. nov., isolated from deep-sea sediment of the Mariana Trench.</title>
        <authorList>
            <person name="Fu H."/>
        </authorList>
    </citation>
    <scope>NUCLEOTIDE SEQUENCE</scope>
    <source>
        <strain evidence="2">MT39</strain>
    </source>
</reference>
<feature type="transmembrane region" description="Helical" evidence="1">
    <location>
        <begin position="163"/>
        <end position="184"/>
    </location>
</feature>
<feature type="transmembrane region" description="Helical" evidence="1">
    <location>
        <begin position="228"/>
        <end position="253"/>
    </location>
</feature>
<sequence length="303" mass="33328">MKNFRIISVLSVITAIFAAVAAAAGIFYTSGGESYFYESIRGQQIEIYGRGLYQHMSSEVAVQGIAHDYVILFIAVPVLLISTFYLKKPGLKKILFHAGLVKFFFITYLFYMNMGMYNGLFIVYVILTSTSFFALALTLLNINPDTLKAGFEPGLPRKFIGGFLIFLSSAIALLWLQIIVAPLIDGSIIPASVEHYTSLTVQGLDLSILLPLSFVGGYLFIKDRKWGYFISAVTLVFLCFLMSALVAKIIAMALIGVNVIPVVFIMPPALILAVVCSIIFFKKIKPEAQKSTFYSSSSIHTGA</sequence>
<accession>A0A9X3CVZ6</accession>
<evidence type="ECO:0000313" key="3">
    <source>
        <dbReference type="Proteomes" id="UP001148482"/>
    </source>
</evidence>
<dbReference type="RefSeq" id="WP_266069025.1">
    <property type="nucleotide sequence ID" value="NZ_JAPJDA010000008.1"/>
</dbReference>
<feature type="transmembrane region" description="Helical" evidence="1">
    <location>
        <begin position="69"/>
        <end position="87"/>
    </location>
</feature>
<keyword evidence="1" id="KW-0472">Membrane</keyword>
<dbReference type="AlphaFoldDB" id="A0A9X3CVZ6"/>
<feature type="transmembrane region" description="Helical" evidence="1">
    <location>
        <begin position="94"/>
        <end position="111"/>
    </location>
</feature>
<comment type="caution">
    <text evidence="2">The sequence shown here is derived from an EMBL/GenBank/DDBJ whole genome shotgun (WGS) entry which is preliminary data.</text>
</comment>
<keyword evidence="1" id="KW-1133">Transmembrane helix</keyword>
<evidence type="ECO:0000256" key="1">
    <source>
        <dbReference type="SAM" id="Phobius"/>
    </source>
</evidence>
<keyword evidence="3" id="KW-1185">Reference proteome</keyword>
<name>A0A9X3CVZ6_9FLAO</name>
<feature type="transmembrane region" description="Helical" evidence="1">
    <location>
        <begin position="259"/>
        <end position="281"/>
    </location>
</feature>
<evidence type="ECO:0000313" key="2">
    <source>
        <dbReference type="EMBL" id="MCX2837781.1"/>
    </source>
</evidence>
<keyword evidence="1" id="KW-0812">Transmembrane</keyword>
<dbReference type="EMBL" id="JAPJDA010000008">
    <property type="protein sequence ID" value="MCX2837781.1"/>
    <property type="molecule type" value="Genomic_DNA"/>
</dbReference>
<dbReference type="Proteomes" id="UP001148482">
    <property type="component" value="Unassembled WGS sequence"/>
</dbReference>
<gene>
    <name evidence="2" type="ORF">OQ279_06400</name>
</gene>
<protein>
    <submittedName>
        <fullName evidence="2">Uncharacterized protein</fullName>
    </submittedName>
</protein>
<feature type="transmembrane region" description="Helical" evidence="1">
    <location>
        <begin position="117"/>
        <end position="142"/>
    </location>
</feature>
<organism evidence="2 3">
    <name type="scientific">Salinimicrobium profundisediminis</name>
    <dbReference type="NCBI Taxonomy" id="2994553"/>
    <lineage>
        <taxon>Bacteria</taxon>
        <taxon>Pseudomonadati</taxon>
        <taxon>Bacteroidota</taxon>
        <taxon>Flavobacteriia</taxon>
        <taxon>Flavobacteriales</taxon>
        <taxon>Flavobacteriaceae</taxon>
        <taxon>Salinimicrobium</taxon>
    </lineage>
</organism>
<feature type="transmembrane region" description="Helical" evidence="1">
    <location>
        <begin position="204"/>
        <end position="221"/>
    </location>
</feature>
<proteinExistence type="predicted"/>